<dbReference type="InterPro" id="IPR036047">
    <property type="entry name" value="F-box-like_dom_sf"/>
</dbReference>
<dbReference type="SUPFAM" id="SSF52047">
    <property type="entry name" value="RNI-like"/>
    <property type="match status" value="1"/>
</dbReference>
<dbReference type="Pfam" id="PF24758">
    <property type="entry name" value="LRR_At5g56370"/>
    <property type="match status" value="1"/>
</dbReference>
<evidence type="ECO:0000259" key="3">
    <source>
        <dbReference type="Pfam" id="PF24758"/>
    </source>
</evidence>
<reference evidence="4" key="2">
    <citation type="submission" date="2022-01" db="EMBL/GenBank/DDBJ databases">
        <authorList>
            <person name="Yamashiro T."/>
            <person name="Shiraishi A."/>
            <person name="Satake H."/>
            <person name="Nakayama K."/>
        </authorList>
    </citation>
    <scope>NUCLEOTIDE SEQUENCE</scope>
</reference>
<dbReference type="PANTHER" id="PTHR32212:SF454">
    <property type="entry name" value="F-BOX DOMAIN, LEUCINE-RICH REPEAT DOMAIN, L DOMAIN-CONTAINING PROTEIN"/>
    <property type="match status" value="1"/>
</dbReference>
<evidence type="ECO:0000313" key="4">
    <source>
        <dbReference type="EMBL" id="GJT49340.1"/>
    </source>
</evidence>
<organism evidence="4 5">
    <name type="scientific">Tanacetum coccineum</name>
    <dbReference type="NCBI Taxonomy" id="301880"/>
    <lineage>
        <taxon>Eukaryota</taxon>
        <taxon>Viridiplantae</taxon>
        <taxon>Streptophyta</taxon>
        <taxon>Embryophyta</taxon>
        <taxon>Tracheophyta</taxon>
        <taxon>Spermatophyta</taxon>
        <taxon>Magnoliopsida</taxon>
        <taxon>eudicotyledons</taxon>
        <taxon>Gunneridae</taxon>
        <taxon>Pentapetalae</taxon>
        <taxon>asterids</taxon>
        <taxon>campanulids</taxon>
        <taxon>Asterales</taxon>
        <taxon>Asteraceae</taxon>
        <taxon>Asteroideae</taxon>
        <taxon>Anthemideae</taxon>
        <taxon>Anthemidinae</taxon>
        <taxon>Tanacetum</taxon>
    </lineage>
</organism>
<dbReference type="InterPro" id="IPR001810">
    <property type="entry name" value="F-box_dom"/>
</dbReference>
<dbReference type="SUPFAM" id="SSF81383">
    <property type="entry name" value="F-box domain"/>
    <property type="match status" value="1"/>
</dbReference>
<dbReference type="Pfam" id="PF00646">
    <property type="entry name" value="F-box"/>
    <property type="match status" value="1"/>
</dbReference>
<feature type="region of interest" description="Disordered" evidence="1">
    <location>
        <begin position="317"/>
        <end position="339"/>
    </location>
</feature>
<reference evidence="4" key="1">
    <citation type="journal article" date="2022" name="Int. J. Mol. Sci.">
        <title>Draft Genome of Tanacetum Coccineum: Genomic Comparison of Closely Related Tanacetum-Family Plants.</title>
        <authorList>
            <person name="Yamashiro T."/>
            <person name="Shiraishi A."/>
            <person name="Nakayama K."/>
            <person name="Satake H."/>
        </authorList>
    </citation>
    <scope>NUCLEOTIDE SEQUENCE</scope>
</reference>
<keyword evidence="5" id="KW-1185">Reference proteome</keyword>
<evidence type="ECO:0000259" key="2">
    <source>
        <dbReference type="Pfam" id="PF00646"/>
    </source>
</evidence>
<dbReference type="InterPro" id="IPR032675">
    <property type="entry name" value="LRR_dom_sf"/>
</dbReference>
<protein>
    <submittedName>
        <fullName evidence="4">F-box protein-like protein</fullName>
    </submittedName>
</protein>
<feature type="domain" description="F-box" evidence="2">
    <location>
        <begin position="7"/>
        <end position="45"/>
    </location>
</feature>
<evidence type="ECO:0000256" key="1">
    <source>
        <dbReference type="SAM" id="MobiDB-lite"/>
    </source>
</evidence>
<gene>
    <name evidence="4" type="ORF">Tco_0975497</name>
</gene>
<dbReference type="Proteomes" id="UP001151760">
    <property type="component" value="Unassembled WGS sequence"/>
</dbReference>
<dbReference type="CDD" id="cd22160">
    <property type="entry name" value="F-box_AtFBL13-like"/>
    <property type="match status" value="1"/>
</dbReference>
<sequence length="339" mass="38926">MNEEDRINNLPNSLLIDIISLLPTTKEAIRIGTLSKRWQHLWPYVSNLIFNTSLDNNYPLPEFILLVDKTLTQCRRSNLLKFHILASHYTNFESQVNNWIRYAVSCNVQELVLSSWATLDQFIFLNSCFTCLELSGCVFNPTGVISWSKLTRLLISDAYLSKDLIQNILSRCPLLETLQLLDCYGYERIDSTSKSVKHFQFYGYMCPWQDLLADHIEINAPYIVSLIVDGHLYLWKLLLLDVSSLVKTHLDYIKNRYDEKTRKEGNEDMLKAFIQSLGHVKELKIRTAYLSALSRLEAKGFISSSNLKVVNRISPISSYSDSDRDSNESGDSDGDSVEL</sequence>
<comment type="caution">
    <text evidence="4">The sequence shown here is derived from an EMBL/GenBank/DDBJ whole genome shotgun (WGS) entry which is preliminary data.</text>
</comment>
<accession>A0ABQ5EEN2</accession>
<evidence type="ECO:0000313" key="5">
    <source>
        <dbReference type="Proteomes" id="UP001151760"/>
    </source>
</evidence>
<dbReference type="InterPro" id="IPR053781">
    <property type="entry name" value="F-box_AtFBL13-like"/>
</dbReference>
<feature type="domain" description="F-box/LRR-repeat protein 15/At3g58940/PEG3-like LRR" evidence="3">
    <location>
        <begin position="97"/>
        <end position="228"/>
    </location>
</feature>
<dbReference type="PANTHER" id="PTHR32212">
    <property type="entry name" value="CYCLIN-LIKE F-BOX"/>
    <property type="match status" value="1"/>
</dbReference>
<proteinExistence type="predicted"/>
<dbReference type="InterPro" id="IPR055411">
    <property type="entry name" value="LRR_FXL15/At3g58940/PEG3-like"/>
</dbReference>
<name>A0ABQ5EEN2_9ASTR</name>
<feature type="compositionally biased region" description="Acidic residues" evidence="1">
    <location>
        <begin position="328"/>
        <end position="339"/>
    </location>
</feature>
<dbReference type="EMBL" id="BQNB010016229">
    <property type="protein sequence ID" value="GJT49340.1"/>
    <property type="molecule type" value="Genomic_DNA"/>
</dbReference>
<dbReference type="Gene3D" id="3.80.10.10">
    <property type="entry name" value="Ribonuclease Inhibitor"/>
    <property type="match status" value="1"/>
</dbReference>